<dbReference type="OrthoDB" id="6515561at2759"/>
<feature type="domain" description="Integrase catalytic" evidence="2">
    <location>
        <begin position="695"/>
        <end position="857"/>
    </location>
</feature>
<dbReference type="PROSITE" id="PS50994">
    <property type="entry name" value="INTEGRASE"/>
    <property type="match status" value="1"/>
</dbReference>
<feature type="region of interest" description="Disordered" evidence="1">
    <location>
        <begin position="670"/>
        <end position="708"/>
    </location>
</feature>
<dbReference type="InterPro" id="IPR055469">
    <property type="entry name" value="DUF7041"/>
</dbReference>
<dbReference type="Proteomes" id="UP000479190">
    <property type="component" value="Unassembled WGS sequence"/>
</dbReference>
<gene>
    <name evidence="3" type="ORF">TBRA_LOCUS16770</name>
</gene>
<keyword evidence="4" id="KW-1185">Reference proteome</keyword>
<dbReference type="PANTHER" id="PTHR38681">
    <property type="entry name" value="RETROVIRUS-RELATED POL POLYPROTEIN FROM TRANSPOSON 412-LIKE PROTEIN-RELATED"/>
    <property type="match status" value="1"/>
</dbReference>
<dbReference type="Gene3D" id="3.30.420.10">
    <property type="entry name" value="Ribonuclease H-like superfamily/Ribonuclease H"/>
    <property type="match status" value="1"/>
</dbReference>
<feature type="region of interest" description="Disordered" evidence="1">
    <location>
        <begin position="283"/>
        <end position="311"/>
    </location>
</feature>
<proteinExistence type="predicted"/>
<evidence type="ECO:0000313" key="3">
    <source>
        <dbReference type="EMBL" id="CAB0045234.1"/>
    </source>
</evidence>
<dbReference type="InterPro" id="IPR036397">
    <property type="entry name" value="RNaseH_sf"/>
</dbReference>
<dbReference type="InterPro" id="IPR001584">
    <property type="entry name" value="Integrase_cat-core"/>
</dbReference>
<dbReference type="GO" id="GO:0003676">
    <property type="term" value="F:nucleic acid binding"/>
    <property type="evidence" value="ECO:0007669"/>
    <property type="project" value="InterPro"/>
</dbReference>
<organism evidence="3 4">
    <name type="scientific">Trichogramma brassicae</name>
    <dbReference type="NCBI Taxonomy" id="86971"/>
    <lineage>
        <taxon>Eukaryota</taxon>
        <taxon>Metazoa</taxon>
        <taxon>Ecdysozoa</taxon>
        <taxon>Arthropoda</taxon>
        <taxon>Hexapoda</taxon>
        <taxon>Insecta</taxon>
        <taxon>Pterygota</taxon>
        <taxon>Neoptera</taxon>
        <taxon>Endopterygota</taxon>
        <taxon>Hymenoptera</taxon>
        <taxon>Apocrita</taxon>
        <taxon>Proctotrupomorpha</taxon>
        <taxon>Chalcidoidea</taxon>
        <taxon>Trichogrammatidae</taxon>
        <taxon>Trichogramma</taxon>
    </lineage>
</organism>
<feature type="non-terminal residue" evidence="3">
    <location>
        <position position="1"/>
    </location>
</feature>
<feature type="region of interest" description="Disordered" evidence="1">
    <location>
        <begin position="971"/>
        <end position="1025"/>
    </location>
</feature>
<evidence type="ECO:0000313" key="4">
    <source>
        <dbReference type="Proteomes" id="UP000479190"/>
    </source>
</evidence>
<reference evidence="3 4" key="1">
    <citation type="submission" date="2020-02" db="EMBL/GenBank/DDBJ databases">
        <authorList>
            <person name="Ferguson B K."/>
        </authorList>
    </citation>
    <scope>NUCLEOTIDE SEQUENCE [LARGE SCALE GENOMIC DNA]</scope>
</reference>
<evidence type="ECO:0000256" key="1">
    <source>
        <dbReference type="SAM" id="MobiDB-lite"/>
    </source>
</evidence>
<dbReference type="PANTHER" id="PTHR38681:SF1">
    <property type="entry name" value="RETROVIRUS-RELATED POL POLYPROTEIN FROM TRANSPOSON 412-LIKE PROTEIN"/>
    <property type="match status" value="1"/>
</dbReference>
<dbReference type="InterPro" id="IPR012337">
    <property type="entry name" value="RNaseH-like_sf"/>
</dbReference>
<protein>
    <recommendedName>
        <fullName evidence="2">Integrase catalytic domain-containing protein</fullName>
    </recommendedName>
</protein>
<feature type="compositionally biased region" description="Low complexity" evidence="1">
    <location>
        <begin position="287"/>
        <end position="302"/>
    </location>
</feature>
<accession>A0A6H5J6Y7</accession>
<dbReference type="Pfam" id="PF23055">
    <property type="entry name" value="DUF7041"/>
    <property type="match status" value="1"/>
</dbReference>
<sequence>LYWKSSLYTYLKLIKLKKLGWEAQCDRLTALETDENERSTRAPLGTIVSNHFTVIRFLSSLLYNALPINNSQEGVKIVRLCSWSALWSRWCKKLNEKNIYCVVNIYLATFLASSCPHRLSRLREHDQVATTYGTSPPATIYGAERSLAFPILVTTRQLRDLHRGREGERNFFYKKRPKKFARAGRGGHSQRQPEHYLRCRRGSFVTYHLTSFFLRPAARLWRRGSSRRATFSAAAAANNTGSHHRASSSAADFAKFTPAATTAAAGQLREASAEFLRSGVSTAAPCKTSTGPTSKTTPTKSGELLRDHASSPPIQDGVAEATSVQSQETVPALAVPDGGAATGSLIDLNARCSGRCGSFFPPAALQVNSVHCLTPESMSPATSYVNLAPTPQGFTPSQQVSPAASLLECFDPLESRDRPPSRMGSDNFNPMGRSSVTSSLALSQSANKSFSFVNFWRHHPELWLETIEQKFAACGIFLDNDRYMHTLAALGTDVIAELGDSMRGLPMSNKYPALKALLRRKFRDGSVSARNRLPSDYLDYLVGSGDNLFNRDSILRWWSLTLPPHIAVHLDAEVTVANELDNVRRADEIYYRLQGTDKAFPSVHKIDAPPAKVELPAQENVLAGLRNSIDILTQVLLNDRVSRSSPDMTGQGGGAHGRNYTAKNNNHRNFNNRDNQSQNFNGQNFNGNNRKFKNNHTGPGESFLADPLEDGRSTQNCFDYTVWLIRVQGNDLWHAKCRADLPKDIRAETVARAFVKHWVSRFGSPSILTTDQGTQFESRLFEEVSRALGIEKIHTTPYHPQANGMIERFHRDIKAAFMCRGETGDWLDSLPTVLLGLRTRPILDTDLSPAEMLYGRALRIPGIFCEYDDDDFDSRSFRETFLRYMMDVKSLPVRHKTSTRPFYYDDLDTCTHVFRVVKSNKQSLQRPYTGPHQVISRDPSKKHMEIRVDNKVIRVSVDQLKPAHFLDQALARQAAAPTDRPPSASPVGVLLPSASGMAPLQPSSMAPPPSRAPLATPQPSTSFATTTVAPDDLAHAEIPEDKAVADEDNLSLSDFPEMTQDELGLGHSVTVGDAADAPLPPDQPSFSSEHTYSNASRLGAFDELRNETATALERYPHLVELADGVMDEIRRIETSKYRDDIQHRLRPARTGRTRADSAEYEPLPDLPRLVIGSKPILRLYFFGVCERMKQDAIYRLLQPISAPPDFTITRPRHPPGKINRTWCHINCKNLVTSLRLQHAGLSVLLDLASAQQRHLSEHPGGAINRRRSAPFSEYAAGWSRPAFASGDAPPIRVTMLNNAQLPQGDEKPLSRATNSSFKARKSR</sequence>
<feature type="compositionally biased region" description="Low complexity" evidence="1">
    <location>
        <begin position="670"/>
        <end position="689"/>
    </location>
</feature>
<evidence type="ECO:0000259" key="2">
    <source>
        <dbReference type="PROSITE" id="PS50994"/>
    </source>
</evidence>
<dbReference type="EMBL" id="CADCXV010001552">
    <property type="protein sequence ID" value="CAB0045234.1"/>
    <property type="molecule type" value="Genomic_DNA"/>
</dbReference>
<dbReference type="GO" id="GO:0015074">
    <property type="term" value="P:DNA integration"/>
    <property type="evidence" value="ECO:0007669"/>
    <property type="project" value="InterPro"/>
</dbReference>
<dbReference type="SUPFAM" id="SSF53098">
    <property type="entry name" value="Ribonuclease H-like"/>
    <property type="match status" value="1"/>
</dbReference>
<name>A0A6H5J6Y7_9HYME</name>
<feature type="region of interest" description="Disordered" evidence="1">
    <location>
        <begin position="1298"/>
        <end position="1323"/>
    </location>
</feature>